<dbReference type="SMART" id="SM00184">
    <property type="entry name" value="RING"/>
    <property type="match status" value="1"/>
</dbReference>
<dbReference type="Proteomes" id="UP000015101">
    <property type="component" value="Unassembled WGS sequence"/>
</dbReference>
<dbReference type="EMBL" id="AMQM01003786">
    <property type="status" value="NOT_ANNOTATED_CDS"/>
    <property type="molecule type" value="Genomic_DNA"/>
</dbReference>
<organism evidence="8 9">
    <name type="scientific">Helobdella robusta</name>
    <name type="common">Californian leech</name>
    <dbReference type="NCBI Taxonomy" id="6412"/>
    <lineage>
        <taxon>Eukaryota</taxon>
        <taxon>Metazoa</taxon>
        <taxon>Spiralia</taxon>
        <taxon>Lophotrochozoa</taxon>
        <taxon>Annelida</taxon>
        <taxon>Clitellata</taxon>
        <taxon>Hirudinea</taxon>
        <taxon>Rhynchobdellida</taxon>
        <taxon>Glossiphoniidae</taxon>
        <taxon>Helobdella</taxon>
    </lineage>
</organism>
<dbReference type="Gene3D" id="3.30.40.10">
    <property type="entry name" value="Zinc/RING finger domain, C3HC4 (zinc finger)"/>
    <property type="match status" value="1"/>
</dbReference>
<evidence type="ECO:0000256" key="4">
    <source>
        <dbReference type="PROSITE-ProRule" id="PRU00175"/>
    </source>
</evidence>
<reference evidence="8" key="3">
    <citation type="submission" date="2015-06" db="UniProtKB">
        <authorList>
            <consortium name="EnsemblMetazoa"/>
        </authorList>
    </citation>
    <scope>IDENTIFICATION</scope>
</reference>
<dbReference type="OrthoDB" id="6270329at2759"/>
<reference evidence="9" key="1">
    <citation type="submission" date="2012-12" db="EMBL/GenBank/DDBJ databases">
        <authorList>
            <person name="Hellsten U."/>
            <person name="Grimwood J."/>
            <person name="Chapman J.A."/>
            <person name="Shapiro H."/>
            <person name="Aerts A."/>
            <person name="Otillar R.P."/>
            <person name="Terry A.Y."/>
            <person name="Boore J.L."/>
            <person name="Simakov O."/>
            <person name="Marletaz F."/>
            <person name="Cho S.-J."/>
            <person name="Edsinger-Gonzales E."/>
            <person name="Havlak P."/>
            <person name="Kuo D.-H."/>
            <person name="Larsson T."/>
            <person name="Lv J."/>
            <person name="Arendt D."/>
            <person name="Savage R."/>
            <person name="Osoegawa K."/>
            <person name="de Jong P."/>
            <person name="Lindberg D.R."/>
            <person name="Seaver E.C."/>
            <person name="Weisblat D.A."/>
            <person name="Putnam N.H."/>
            <person name="Grigoriev I.V."/>
            <person name="Rokhsar D.S."/>
        </authorList>
    </citation>
    <scope>NUCLEOTIDE SEQUENCE</scope>
</reference>
<dbReference type="PANTHER" id="PTHR45931">
    <property type="entry name" value="SI:CH211-59O9.10"/>
    <property type="match status" value="1"/>
</dbReference>
<keyword evidence="5" id="KW-0812">Transmembrane</keyword>
<dbReference type="STRING" id="6412.T1FSV1"/>
<dbReference type="InterPro" id="IPR001841">
    <property type="entry name" value="Znf_RING"/>
</dbReference>
<evidence type="ECO:0000313" key="8">
    <source>
        <dbReference type="EnsemblMetazoa" id="HelroP191301"/>
    </source>
</evidence>
<accession>T1FSV1</accession>
<protein>
    <recommendedName>
        <fullName evidence="6">RING-type domain-containing protein</fullName>
    </recommendedName>
</protein>
<feature type="transmembrane region" description="Helical" evidence="5">
    <location>
        <begin position="6"/>
        <end position="25"/>
    </location>
</feature>
<keyword evidence="5" id="KW-1133">Transmembrane helix</keyword>
<dbReference type="InterPro" id="IPR051834">
    <property type="entry name" value="RING_finger_E3_ligase"/>
</dbReference>
<keyword evidence="2 4" id="KW-0863">Zinc-finger</keyword>
<dbReference type="PROSITE" id="PS50089">
    <property type="entry name" value="ZF_RING_2"/>
    <property type="match status" value="1"/>
</dbReference>
<dbReference type="Pfam" id="PF13639">
    <property type="entry name" value="zf-RING_2"/>
    <property type="match status" value="1"/>
</dbReference>
<dbReference type="SUPFAM" id="SSF57850">
    <property type="entry name" value="RING/U-box"/>
    <property type="match status" value="1"/>
</dbReference>
<dbReference type="GO" id="GO:0008270">
    <property type="term" value="F:zinc ion binding"/>
    <property type="evidence" value="ECO:0007669"/>
    <property type="project" value="UniProtKB-KW"/>
</dbReference>
<evidence type="ECO:0000259" key="6">
    <source>
        <dbReference type="PROSITE" id="PS50089"/>
    </source>
</evidence>
<reference evidence="7 9" key="2">
    <citation type="journal article" date="2013" name="Nature">
        <title>Insights into bilaterian evolution from three spiralian genomes.</title>
        <authorList>
            <person name="Simakov O."/>
            <person name="Marletaz F."/>
            <person name="Cho S.J."/>
            <person name="Edsinger-Gonzales E."/>
            <person name="Havlak P."/>
            <person name="Hellsten U."/>
            <person name="Kuo D.H."/>
            <person name="Larsson T."/>
            <person name="Lv J."/>
            <person name="Arendt D."/>
            <person name="Savage R."/>
            <person name="Osoegawa K."/>
            <person name="de Jong P."/>
            <person name="Grimwood J."/>
            <person name="Chapman J.A."/>
            <person name="Shapiro H."/>
            <person name="Aerts A."/>
            <person name="Otillar R.P."/>
            <person name="Terry A.Y."/>
            <person name="Boore J.L."/>
            <person name="Grigoriev I.V."/>
            <person name="Lindberg D.R."/>
            <person name="Seaver E.C."/>
            <person name="Weisblat D.A."/>
            <person name="Putnam N.H."/>
            <person name="Rokhsar D.S."/>
        </authorList>
    </citation>
    <scope>NUCLEOTIDE SEQUENCE</scope>
</reference>
<name>T1FSV1_HELRO</name>
<dbReference type="HOGENOM" id="CLU_861307_0_0_1"/>
<gene>
    <name evidence="8" type="primary">20211898</name>
    <name evidence="7" type="ORF">HELRODRAFT_191301</name>
</gene>
<evidence type="ECO:0000256" key="3">
    <source>
        <dbReference type="ARBA" id="ARBA00022833"/>
    </source>
</evidence>
<evidence type="ECO:0000256" key="2">
    <source>
        <dbReference type="ARBA" id="ARBA00022771"/>
    </source>
</evidence>
<dbReference type="GO" id="GO:0005634">
    <property type="term" value="C:nucleus"/>
    <property type="evidence" value="ECO:0000318"/>
    <property type="project" value="GO_Central"/>
</dbReference>
<feature type="domain" description="RING-type" evidence="6">
    <location>
        <begin position="181"/>
        <end position="223"/>
    </location>
</feature>
<sequence length="323" mass="37878">MFLEAAVVVNVLMIYNLTFFLAFLFKRRSKNEALKEILDEMIDEFFMETNLQGEVNQILLEQLKEPIVKWKHSVTHLLDPAESDAHRDEFYHKVIADMREHLSYRPPPPPSDDQPSSDDEKTYFIFSQQNIKKPCYLGANDLYFEVQLGTSELVYSCLPISSDMIKAIRNRLLPYNTNKKCPICMSKYVATDTVRKLSCGHHFHSSCIYYWFTKGYTTCPVCRHVTDQFVPSVVFEYNLRPFTTLHSKNIPNSRLPPFIYRLKLRKDQDESTKYIILDYIPIMLIPNGKSQEASSFRHKPPVTPENGGDWLARRHERLYFIQK</sequence>
<dbReference type="InterPro" id="IPR013083">
    <property type="entry name" value="Znf_RING/FYVE/PHD"/>
</dbReference>
<keyword evidence="1" id="KW-0479">Metal-binding</keyword>
<dbReference type="KEGG" id="hro:HELRODRAFT_191301"/>
<dbReference type="EMBL" id="KB096325">
    <property type="protein sequence ID" value="ESO05472.1"/>
    <property type="molecule type" value="Genomic_DNA"/>
</dbReference>
<dbReference type="PANTHER" id="PTHR45931:SF3">
    <property type="entry name" value="RING ZINC FINGER-CONTAINING PROTEIN"/>
    <property type="match status" value="1"/>
</dbReference>
<keyword evidence="3" id="KW-0862">Zinc</keyword>
<dbReference type="CTD" id="20211898"/>
<evidence type="ECO:0000313" key="9">
    <source>
        <dbReference type="Proteomes" id="UP000015101"/>
    </source>
</evidence>
<proteinExistence type="predicted"/>
<evidence type="ECO:0000256" key="1">
    <source>
        <dbReference type="ARBA" id="ARBA00022723"/>
    </source>
</evidence>
<dbReference type="GO" id="GO:0006511">
    <property type="term" value="P:ubiquitin-dependent protein catabolic process"/>
    <property type="evidence" value="ECO:0000318"/>
    <property type="project" value="GO_Central"/>
</dbReference>
<dbReference type="InParanoid" id="T1FSV1"/>
<evidence type="ECO:0000313" key="7">
    <source>
        <dbReference type="EMBL" id="ESO05472.1"/>
    </source>
</evidence>
<keyword evidence="9" id="KW-1185">Reference proteome</keyword>
<dbReference type="AlphaFoldDB" id="T1FSV1"/>
<evidence type="ECO:0000256" key="5">
    <source>
        <dbReference type="SAM" id="Phobius"/>
    </source>
</evidence>
<keyword evidence="5" id="KW-0472">Membrane</keyword>
<dbReference type="EnsemblMetazoa" id="HelroT191301">
    <property type="protein sequence ID" value="HelroP191301"/>
    <property type="gene ID" value="HelroG191301"/>
</dbReference>
<dbReference type="GO" id="GO:0061630">
    <property type="term" value="F:ubiquitin protein ligase activity"/>
    <property type="evidence" value="ECO:0000318"/>
    <property type="project" value="GO_Central"/>
</dbReference>
<dbReference type="GeneID" id="20211898"/>
<dbReference type="RefSeq" id="XP_009016105.1">
    <property type="nucleotide sequence ID" value="XM_009017857.1"/>
</dbReference>